<accession>A0AAN8UEL2</accession>
<dbReference type="AlphaFoldDB" id="A0AAN8UEL2"/>
<sequence length="54" mass="6390">MLMITTLYRTYVLLLATLKLQANRPCIFLFGNNEAQFFFCEREDLQRPKACNTK</sequence>
<feature type="signal peptide" evidence="1">
    <location>
        <begin position="1"/>
        <end position="22"/>
    </location>
</feature>
<feature type="chain" id="PRO_5042973965" evidence="1">
    <location>
        <begin position="23"/>
        <end position="54"/>
    </location>
</feature>
<evidence type="ECO:0000313" key="3">
    <source>
        <dbReference type="Proteomes" id="UP001371456"/>
    </source>
</evidence>
<gene>
    <name evidence="2" type="ORF">RDI58_001781</name>
</gene>
<keyword evidence="3" id="KW-1185">Reference proteome</keyword>
<evidence type="ECO:0000256" key="1">
    <source>
        <dbReference type="SAM" id="SignalP"/>
    </source>
</evidence>
<organism evidence="2 3">
    <name type="scientific">Solanum bulbocastanum</name>
    <name type="common">Wild potato</name>
    <dbReference type="NCBI Taxonomy" id="147425"/>
    <lineage>
        <taxon>Eukaryota</taxon>
        <taxon>Viridiplantae</taxon>
        <taxon>Streptophyta</taxon>
        <taxon>Embryophyta</taxon>
        <taxon>Tracheophyta</taxon>
        <taxon>Spermatophyta</taxon>
        <taxon>Magnoliopsida</taxon>
        <taxon>eudicotyledons</taxon>
        <taxon>Gunneridae</taxon>
        <taxon>Pentapetalae</taxon>
        <taxon>asterids</taxon>
        <taxon>lamiids</taxon>
        <taxon>Solanales</taxon>
        <taxon>Solanaceae</taxon>
        <taxon>Solanoideae</taxon>
        <taxon>Solaneae</taxon>
        <taxon>Solanum</taxon>
    </lineage>
</organism>
<comment type="caution">
    <text evidence="2">The sequence shown here is derived from an EMBL/GenBank/DDBJ whole genome shotgun (WGS) entry which is preliminary data.</text>
</comment>
<proteinExistence type="predicted"/>
<protein>
    <submittedName>
        <fullName evidence="2">Uncharacterized protein</fullName>
    </submittedName>
</protein>
<evidence type="ECO:0000313" key="2">
    <source>
        <dbReference type="EMBL" id="KAK6803997.1"/>
    </source>
</evidence>
<keyword evidence="1" id="KW-0732">Signal</keyword>
<name>A0AAN8UEL2_SOLBU</name>
<dbReference type="EMBL" id="JBANQN010000001">
    <property type="protein sequence ID" value="KAK6803997.1"/>
    <property type="molecule type" value="Genomic_DNA"/>
</dbReference>
<dbReference type="Proteomes" id="UP001371456">
    <property type="component" value="Unassembled WGS sequence"/>
</dbReference>
<reference evidence="2 3" key="1">
    <citation type="submission" date="2024-02" db="EMBL/GenBank/DDBJ databases">
        <title>de novo genome assembly of Solanum bulbocastanum strain 11H21.</title>
        <authorList>
            <person name="Hosaka A.J."/>
        </authorList>
    </citation>
    <scope>NUCLEOTIDE SEQUENCE [LARGE SCALE GENOMIC DNA]</scope>
    <source>
        <tissue evidence="2">Young leaves</tissue>
    </source>
</reference>